<dbReference type="AlphaFoldDB" id="D7G229"/>
<proteinExistence type="predicted"/>
<dbReference type="Proteomes" id="UP000002630">
    <property type="component" value="Linkage Group LG23"/>
</dbReference>
<dbReference type="GO" id="GO:0009773">
    <property type="term" value="P:photosynthetic electron transport in photosystem I"/>
    <property type="evidence" value="ECO:0007669"/>
    <property type="project" value="InterPro"/>
</dbReference>
<dbReference type="STRING" id="2880.D7G229"/>
<dbReference type="GO" id="GO:0009644">
    <property type="term" value="P:response to high light intensity"/>
    <property type="evidence" value="ECO:0007669"/>
    <property type="project" value="InterPro"/>
</dbReference>
<evidence type="ECO:0000313" key="3">
    <source>
        <dbReference type="Proteomes" id="UP000002630"/>
    </source>
</evidence>
<dbReference type="eggNOG" id="ENOG502S7VD">
    <property type="taxonomic scope" value="Eukaryota"/>
</dbReference>
<evidence type="ECO:0000313" key="2">
    <source>
        <dbReference type="EMBL" id="CBJ33332.1"/>
    </source>
</evidence>
<evidence type="ECO:0000256" key="1">
    <source>
        <dbReference type="SAM" id="SignalP"/>
    </source>
</evidence>
<dbReference type="PANTHER" id="PTHR35709">
    <property type="entry name" value="PROTEIN PROTON GRADIENT REGULATION 5, CHLOROPLASTIC"/>
    <property type="match status" value="1"/>
</dbReference>
<accession>D7G229</accession>
<dbReference type="EMBL" id="FN648666">
    <property type="protein sequence ID" value="CBJ33332.1"/>
    <property type="molecule type" value="Genomic_DNA"/>
</dbReference>
<name>D7G229_ECTSI</name>
<feature type="chain" id="PRO_5003095992" evidence="1">
    <location>
        <begin position="18"/>
        <end position="144"/>
    </location>
</feature>
<dbReference type="InParanoid" id="D7G229"/>
<protein>
    <submittedName>
        <fullName evidence="2">Proton gradient regulation</fullName>
    </submittedName>
</protein>
<dbReference type="PANTHER" id="PTHR35709:SF1">
    <property type="entry name" value="PROTEIN PROTON GRADIENT REGULATION 5, CHLOROPLASTIC"/>
    <property type="match status" value="1"/>
</dbReference>
<keyword evidence="3" id="KW-1185">Reference proteome</keyword>
<reference evidence="2 3" key="1">
    <citation type="journal article" date="2010" name="Nature">
        <title>The Ectocarpus genome and the independent evolution of multicellularity in brown algae.</title>
        <authorList>
            <person name="Cock J.M."/>
            <person name="Sterck L."/>
            <person name="Rouze P."/>
            <person name="Scornet D."/>
            <person name="Allen A.E."/>
            <person name="Amoutzias G."/>
            <person name="Anthouard V."/>
            <person name="Artiguenave F."/>
            <person name="Aury J.M."/>
            <person name="Badger J.H."/>
            <person name="Beszteri B."/>
            <person name="Billiau K."/>
            <person name="Bonnet E."/>
            <person name="Bothwell J.H."/>
            <person name="Bowler C."/>
            <person name="Boyen C."/>
            <person name="Brownlee C."/>
            <person name="Carrano C.J."/>
            <person name="Charrier B."/>
            <person name="Cho G.Y."/>
            <person name="Coelho S.M."/>
            <person name="Collen J."/>
            <person name="Corre E."/>
            <person name="Da Silva C."/>
            <person name="Delage L."/>
            <person name="Delaroque N."/>
            <person name="Dittami S.M."/>
            <person name="Doulbeau S."/>
            <person name="Elias M."/>
            <person name="Farnham G."/>
            <person name="Gachon C.M."/>
            <person name="Gschloessl B."/>
            <person name="Heesch S."/>
            <person name="Jabbari K."/>
            <person name="Jubin C."/>
            <person name="Kawai H."/>
            <person name="Kimura K."/>
            <person name="Kloareg B."/>
            <person name="Kupper F.C."/>
            <person name="Lang D."/>
            <person name="Le Bail A."/>
            <person name="Leblanc C."/>
            <person name="Lerouge P."/>
            <person name="Lohr M."/>
            <person name="Lopez P.J."/>
            <person name="Martens C."/>
            <person name="Maumus F."/>
            <person name="Michel G."/>
            <person name="Miranda-Saavedra D."/>
            <person name="Morales J."/>
            <person name="Moreau H."/>
            <person name="Motomura T."/>
            <person name="Nagasato C."/>
            <person name="Napoli C.A."/>
            <person name="Nelson D.R."/>
            <person name="Nyvall-Collen P."/>
            <person name="Peters A.F."/>
            <person name="Pommier C."/>
            <person name="Potin P."/>
            <person name="Poulain J."/>
            <person name="Quesneville H."/>
            <person name="Read B."/>
            <person name="Rensing S.A."/>
            <person name="Ritter A."/>
            <person name="Rousvoal S."/>
            <person name="Samanta M."/>
            <person name="Samson G."/>
            <person name="Schroeder D.C."/>
            <person name="Segurens B."/>
            <person name="Strittmatter M."/>
            <person name="Tonon T."/>
            <person name="Tregear J.W."/>
            <person name="Valentin K."/>
            <person name="von Dassow P."/>
            <person name="Yamagishi T."/>
            <person name="Van de Peer Y."/>
            <person name="Wincker P."/>
        </authorList>
    </citation>
    <scope>NUCLEOTIDE SEQUENCE [LARGE SCALE GENOMIC DNA]</scope>
    <source>
        <strain evidence="3">Ec32 / CCAP1310/4</strain>
    </source>
</reference>
<keyword evidence="1" id="KW-0732">Signal</keyword>
<gene>
    <name evidence="2" type="primary">PGR5</name>
    <name evidence="2" type="ORF">Esi_0462_0005</name>
</gene>
<sequence length="144" mass="15213">MRSILCILLACVAASQAFVVAPARAGLSTMPSLREGSFVCSLPSTASLTVAQGGGNVAVSRPRRTSRGELRMGKVSKFGIFSPAVVAAKVILGESRLNKIRGKGIALHSQVIQEYCRWVGAPPKVRGMLIRKAKGNGDDLGFLF</sequence>
<dbReference type="OrthoDB" id="26525at2759"/>
<dbReference type="InterPro" id="IPR037497">
    <property type="entry name" value="PGR5"/>
</dbReference>
<organism evidence="2 3">
    <name type="scientific">Ectocarpus siliculosus</name>
    <name type="common">Brown alga</name>
    <name type="synonym">Conferva siliculosa</name>
    <dbReference type="NCBI Taxonomy" id="2880"/>
    <lineage>
        <taxon>Eukaryota</taxon>
        <taxon>Sar</taxon>
        <taxon>Stramenopiles</taxon>
        <taxon>Ochrophyta</taxon>
        <taxon>PX clade</taxon>
        <taxon>Phaeophyceae</taxon>
        <taxon>Ectocarpales</taxon>
        <taxon>Ectocarpaceae</taxon>
        <taxon>Ectocarpus</taxon>
    </lineage>
</organism>
<dbReference type="EMBL" id="FN649748">
    <property type="protein sequence ID" value="CBJ33332.1"/>
    <property type="molecule type" value="Genomic_DNA"/>
</dbReference>
<feature type="signal peptide" evidence="1">
    <location>
        <begin position="1"/>
        <end position="17"/>
    </location>
</feature>